<dbReference type="GeneID" id="42365307"/>
<dbReference type="KEGG" id="ncon:LC1Nh_0916"/>
<feature type="region of interest" description="Disordered" evidence="1">
    <location>
        <begin position="88"/>
        <end position="108"/>
    </location>
</feature>
<keyword evidence="3" id="KW-1185">Reference proteome</keyword>
<dbReference type="PROSITE" id="PS51257">
    <property type="entry name" value="PROKAR_LIPOPROTEIN"/>
    <property type="match status" value="1"/>
</dbReference>
<organism evidence="2 3">
    <name type="scientific">Candidatus Nanohalobium constans</name>
    <dbReference type="NCBI Taxonomy" id="2565781"/>
    <lineage>
        <taxon>Archaea</taxon>
        <taxon>Candidatus Nanohalarchaeota</taxon>
        <taxon>Candidatus Nanohalobia</taxon>
        <taxon>Candidatus Nanohalobiales</taxon>
        <taxon>Candidatus Nanohalobiaceae</taxon>
        <taxon>Candidatus Nanohalobium</taxon>
    </lineage>
</organism>
<evidence type="ECO:0000256" key="1">
    <source>
        <dbReference type="SAM" id="MobiDB-lite"/>
    </source>
</evidence>
<dbReference type="RefSeq" id="WP_153550540.1">
    <property type="nucleotide sequence ID" value="NZ_CP040089.1"/>
</dbReference>
<feature type="compositionally biased region" description="Polar residues" evidence="1">
    <location>
        <begin position="93"/>
        <end position="108"/>
    </location>
</feature>
<evidence type="ECO:0000313" key="3">
    <source>
        <dbReference type="Proteomes" id="UP000377803"/>
    </source>
</evidence>
<sequence length="382" mass="42108">MNNTKQLIILFTIAVAASGCANTTPSNTDSQSTTTFIDVNTFEAIPNPVPSGEQITLDMELENTGDAEAEDVAARIFGPSVINQKSAGERTKSLGNLRSSSDTSFPGRTSWSINTNQLSSNREVNYDINANIFYGYETRADTEFKFVSRERFREQDYSRGEATIENSEAPIEIGIRGTTPITFDSNEGNPSEQVCITVENTGSGQAFTDGDNAESREYNLNDAEKDTVELVIDEIAGMEMEPEENTDVENNARNGEEARVDVNLIEGTEGWQCFTLRPEESLQNSETDVNTLITAEYNYKEETSTSATVEGRRGDSSNSDGEDGDTWKYKDSADLDSNDYEALETSWEDIEDGSDPSETCPALRDTDTEAAEDKFEELCSEE</sequence>
<dbReference type="EMBL" id="CP040089">
    <property type="protein sequence ID" value="QGA80798.1"/>
    <property type="molecule type" value="Genomic_DNA"/>
</dbReference>
<gene>
    <name evidence="2" type="ORF">LC1Nh_0916</name>
</gene>
<feature type="region of interest" description="Disordered" evidence="1">
    <location>
        <begin position="301"/>
        <end position="382"/>
    </location>
</feature>
<feature type="compositionally biased region" description="Basic and acidic residues" evidence="1">
    <location>
        <begin position="364"/>
        <end position="382"/>
    </location>
</feature>
<feature type="compositionally biased region" description="Acidic residues" evidence="1">
    <location>
        <begin position="334"/>
        <end position="355"/>
    </location>
</feature>
<reference evidence="3" key="1">
    <citation type="submission" date="2019-05" db="EMBL/GenBank/DDBJ databases">
        <title>Candidatus Nanohalobium constans, a novel model system to study the DPANN nano-sized archaea: genomic and physiological characterization of a nanoarchaeon co-cultured with its chitinotrophic host.</title>
        <authorList>
            <person name="La Cono V."/>
            <person name="Arcadi E."/>
            <person name="Crisafi F."/>
            <person name="Denaro R."/>
            <person name="La Spada G."/>
            <person name="Messina E."/>
            <person name="Smedile F."/>
            <person name="Toshchakov S.V."/>
            <person name="Shevchenko M.A."/>
            <person name="Golyshin P.N."/>
            <person name="Golyshina O.V."/>
            <person name="Ferrer M."/>
            <person name="Rohde M."/>
            <person name="Mushegian A."/>
            <person name="Sorokin D.Y."/>
            <person name="Giuliano L."/>
            <person name="Yakimov M.M."/>
        </authorList>
    </citation>
    <scope>NUCLEOTIDE SEQUENCE [LARGE SCALE GENOMIC DNA]</scope>
    <source>
        <strain evidence="3">LC1Nh</strain>
    </source>
</reference>
<protein>
    <recommendedName>
        <fullName evidence="4">CARDB domain-containing protein</fullName>
    </recommendedName>
</protein>
<name>A0A5Q0UGP8_9ARCH</name>
<accession>A0A5Q0UGP8</accession>
<dbReference type="AlphaFoldDB" id="A0A5Q0UGP8"/>
<dbReference type="Proteomes" id="UP000377803">
    <property type="component" value="Chromosome"/>
</dbReference>
<evidence type="ECO:0008006" key="4">
    <source>
        <dbReference type="Google" id="ProtNLM"/>
    </source>
</evidence>
<evidence type="ECO:0000313" key="2">
    <source>
        <dbReference type="EMBL" id="QGA80798.1"/>
    </source>
</evidence>
<proteinExistence type="predicted"/>